<accession>A0A481YXS8</accession>
<protein>
    <submittedName>
        <fullName evidence="1">Uncharacterized protein</fullName>
    </submittedName>
</protein>
<dbReference type="EMBL" id="MK500362">
    <property type="protein sequence ID" value="QBK87615.1"/>
    <property type="molecule type" value="Genomic_DNA"/>
</dbReference>
<reference evidence="1" key="1">
    <citation type="journal article" date="2019" name="MBio">
        <title>Virus Genomes from Deep Sea Sediments Expand the Ocean Megavirome and Support Independent Origins of Viral Gigantism.</title>
        <authorList>
            <person name="Backstrom D."/>
            <person name="Yutin N."/>
            <person name="Jorgensen S.L."/>
            <person name="Dharamshi J."/>
            <person name="Homa F."/>
            <person name="Zaremba-Niedwiedzka K."/>
            <person name="Spang A."/>
            <person name="Wolf Y.I."/>
            <person name="Koonin E.V."/>
            <person name="Ettema T.J."/>
        </authorList>
    </citation>
    <scope>NUCLEOTIDE SEQUENCE</scope>
</reference>
<sequence>MDFGPVVRSDSLQVQSKAPNIFEQKLTFQVGVLNIQRCKVYLIILMEDIDWEKLEQQEEFEIEGGDDTFLTAYDEYNLSQSDDETQKWDYDDEPEGEFNQFVDQDPEFGFSYTQLEHVSFADPELGTTIGGKFTKLEKIMQMQTVSKEKLYINKLKFDLSTYFSFDNTNHYATLVQAIPRFWLKNSAAIASTIFMIDKLGSAKLTVAKLNDYSIQTGIRKEDLFRYYRLLGKYIK</sequence>
<organism evidence="1">
    <name type="scientific">Marseillevirus LCMAC201</name>
    <dbReference type="NCBI Taxonomy" id="2506605"/>
    <lineage>
        <taxon>Viruses</taxon>
        <taxon>Varidnaviria</taxon>
        <taxon>Bamfordvirae</taxon>
        <taxon>Nucleocytoviricota</taxon>
        <taxon>Megaviricetes</taxon>
        <taxon>Pimascovirales</taxon>
        <taxon>Pimascovirales incertae sedis</taxon>
        <taxon>Marseilleviridae</taxon>
    </lineage>
</organism>
<proteinExistence type="predicted"/>
<name>A0A481YXS8_9VIRU</name>
<gene>
    <name evidence="1" type="ORF">LCMAC201_05280</name>
</gene>
<evidence type="ECO:0000313" key="1">
    <source>
        <dbReference type="EMBL" id="QBK87615.1"/>
    </source>
</evidence>